<feature type="binding site" evidence="7">
    <location>
        <position position="299"/>
    </location>
    <ligand>
        <name>substrate</name>
        <note>ligand shared with subunit alpha</note>
    </ligand>
</feature>
<dbReference type="GO" id="GO:0005524">
    <property type="term" value="F:ATP binding"/>
    <property type="evidence" value="ECO:0007669"/>
    <property type="project" value="UniProtKB-UniRule"/>
</dbReference>
<dbReference type="AlphaFoldDB" id="A0A9Q0RF68"/>
<keyword evidence="5 7" id="KW-0547">Nucleotide-binding</keyword>
<dbReference type="NCBIfam" id="TIGR01016">
    <property type="entry name" value="sucCoAbeta"/>
    <property type="match status" value="1"/>
</dbReference>
<dbReference type="EC" id="6.2.1.5" evidence="7"/>
<feature type="binding site" evidence="7">
    <location>
        <position position="234"/>
    </location>
    <ligand>
        <name>Mg(2+)</name>
        <dbReference type="ChEBI" id="CHEBI:18420"/>
    </ligand>
</feature>
<keyword evidence="4 7" id="KW-0479">Metal-binding</keyword>
<dbReference type="GO" id="GO:0004775">
    <property type="term" value="F:succinate-CoA ligase (ADP-forming) activity"/>
    <property type="evidence" value="ECO:0007669"/>
    <property type="project" value="UniProtKB-UniRule"/>
</dbReference>
<evidence type="ECO:0000256" key="7">
    <source>
        <dbReference type="HAMAP-Rule" id="MF_03219"/>
    </source>
</evidence>
<evidence type="ECO:0000313" key="10">
    <source>
        <dbReference type="EMBL" id="KAJ5077907.1"/>
    </source>
</evidence>
<dbReference type="SUPFAM" id="SSF56059">
    <property type="entry name" value="Glutathione synthetase ATP-binding domain-like"/>
    <property type="match status" value="1"/>
</dbReference>
<evidence type="ECO:0000256" key="2">
    <source>
        <dbReference type="ARBA" id="ARBA00022532"/>
    </source>
</evidence>
<comment type="pathway">
    <text evidence="1 7">Carbohydrate metabolism; tricarboxylic acid cycle; succinate from succinyl-CoA (ligase route): step 1/1.</text>
</comment>
<comment type="caution">
    <text evidence="10">The sequence shown here is derived from an EMBL/GenBank/DDBJ whole genome shotgun (WGS) entry which is preliminary data.</text>
</comment>
<reference evidence="10" key="1">
    <citation type="submission" date="2022-10" db="EMBL/GenBank/DDBJ databases">
        <title>Novel sulphate-reducing endosymbionts in the free-living metamonad Anaeramoeba.</title>
        <authorList>
            <person name="Jerlstrom-Hultqvist J."/>
            <person name="Cepicka I."/>
            <person name="Gallot-Lavallee L."/>
            <person name="Salas-Leiva D."/>
            <person name="Curtis B.A."/>
            <person name="Zahonova K."/>
            <person name="Pipaliya S."/>
            <person name="Dacks J."/>
            <person name="Roger A.J."/>
        </authorList>
    </citation>
    <scope>NUCLEOTIDE SEQUENCE</scope>
    <source>
        <strain evidence="10">BMAN</strain>
    </source>
</reference>
<dbReference type="Gene3D" id="3.40.50.261">
    <property type="entry name" value="Succinyl-CoA synthetase domains"/>
    <property type="match status" value="1"/>
</dbReference>
<comment type="subunit">
    <text evidence="7">Heterodimer of an alpha and a beta subunit.</text>
</comment>
<feature type="domain" description="ATP-grasp fold succinyl-CoA synthetase-type" evidence="9">
    <location>
        <begin position="29"/>
        <end position="238"/>
    </location>
</feature>
<dbReference type="PANTHER" id="PTHR11815">
    <property type="entry name" value="SUCCINYL-COA SYNTHETASE BETA CHAIN"/>
    <property type="match status" value="1"/>
</dbReference>
<dbReference type="HAMAP" id="MF_00558">
    <property type="entry name" value="Succ_CoA_beta"/>
    <property type="match status" value="1"/>
</dbReference>
<evidence type="ECO:0000256" key="1">
    <source>
        <dbReference type="ARBA" id="ARBA00005064"/>
    </source>
</evidence>
<dbReference type="FunFam" id="3.40.50.261:FF:000001">
    <property type="entry name" value="Succinate--CoA ligase [ADP-forming] subunit beta"/>
    <property type="match status" value="1"/>
</dbReference>
<keyword evidence="7" id="KW-0067">ATP-binding</keyword>
<dbReference type="FunFam" id="3.30.1490.20:FF:000002">
    <property type="entry name" value="Succinate--CoA ligase [ADP-forming] subunit beta"/>
    <property type="match status" value="1"/>
</dbReference>
<dbReference type="InterPro" id="IPR005811">
    <property type="entry name" value="SUCC_ACL_C"/>
</dbReference>
<dbReference type="GO" id="GO:0000287">
    <property type="term" value="F:magnesium ion binding"/>
    <property type="evidence" value="ECO:0007669"/>
    <property type="project" value="UniProtKB-UniRule"/>
</dbReference>
<evidence type="ECO:0000256" key="5">
    <source>
        <dbReference type="ARBA" id="ARBA00022741"/>
    </source>
</evidence>
<dbReference type="GO" id="GO:0005739">
    <property type="term" value="C:mitochondrion"/>
    <property type="evidence" value="ECO:0007669"/>
    <property type="project" value="UniProtKB-SubCell"/>
</dbReference>
<keyword evidence="3 7" id="KW-0436">Ligase</keyword>
<comment type="similarity">
    <text evidence="7">Belongs to the succinate/malate CoA ligase beta subunit family.</text>
</comment>
<evidence type="ECO:0000256" key="6">
    <source>
        <dbReference type="ARBA" id="ARBA00022842"/>
    </source>
</evidence>
<organism evidence="10 11">
    <name type="scientific">Anaeramoeba ignava</name>
    <name type="common">Anaerobic marine amoeba</name>
    <dbReference type="NCBI Taxonomy" id="1746090"/>
    <lineage>
        <taxon>Eukaryota</taxon>
        <taxon>Metamonada</taxon>
        <taxon>Anaeramoebidae</taxon>
        <taxon>Anaeramoeba</taxon>
    </lineage>
</organism>
<comment type="function">
    <text evidence="7">Succinyl-CoA synthetase functions in the citric acid cycle (TCA), coupling the hydrolysis of succinyl-CoA to the synthesis of ATP and thus represents the only step of substrate-level phosphorylation in the TCA. The beta subunit provides nucleotide specificity of the enzyme and binds the substrate succinate, while the binding sites for coenzyme A and phosphate are found in the alpha subunit.</text>
</comment>
<dbReference type="GO" id="GO:0006099">
    <property type="term" value="P:tricarboxylic acid cycle"/>
    <property type="evidence" value="ECO:0007669"/>
    <property type="project" value="UniProtKB-UniRule"/>
</dbReference>
<dbReference type="InterPro" id="IPR013650">
    <property type="entry name" value="ATP-grasp_succ-CoA_synth-type"/>
</dbReference>
<accession>A0A9Q0RF68</accession>
<dbReference type="InterPro" id="IPR005809">
    <property type="entry name" value="Succ_CoA_ligase-like_bsu"/>
</dbReference>
<dbReference type="Gene3D" id="3.30.1490.20">
    <property type="entry name" value="ATP-grasp fold, A domain"/>
    <property type="match status" value="1"/>
</dbReference>
<proteinExistence type="inferred from homology"/>
<dbReference type="GO" id="GO:0042709">
    <property type="term" value="C:succinate-CoA ligase complex"/>
    <property type="evidence" value="ECO:0007669"/>
    <property type="project" value="TreeGrafter"/>
</dbReference>
<keyword evidence="11" id="KW-1185">Reference proteome</keyword>
<dbReference type="PANTHER" id="PTHR11815:SF10">
    <property type="entry name" value="SUCCINATE--COA LIGASE [GDP-FORMING] SUBUNIT BETA, MITOCHONDRIAL"/>
    <property type="match status" value="1"/>
</dbReference>
<dbReference type="Gene3D" id="3.30.470.20">
    <property type="entry name" value="ATP-grasp fold, B domain"/>
    <property type="match status" value="1"/>
</dbReference>
<protein>
    <recommendedName>
        <fullName evidence="7">Succinate--CoA ligase [ADP-forming] subunit beta, mitochondrial</fullName>
        <ecNumber evidence="7">6.2.1.5</ecNumber>
    </recommendedName>
    <alternativeName>
        <fullName evidence="7">Succinyl-CoA synthetase beta chain</fullName>
        <shortName evidence="7">SCS-beta</shortName>
    </alternativeName>
</protein>
<dbReference type="NCBIfam" id="NF001913">
    <property type="entry name" value="PRK00696.1"/>
    <property type="match status" value="1"/>
</dbReference>
<evidence type="ECO:0000256" key="3">
    <source>
        <dbReference type="ARBA" id="ARBA00022598"/>
    </source>
</evidence>
<dbReference type="InterPro" id="IPR013815">
    <property type="entry name" value="ATP_grasp_subdomain_1"/>
</dbReference>
<feature type="domain" description="ATP-citrate synthase/succinyl-CoA ligase C-terminal" evidence="8">
    <location>
        <begin position="297"/>
        <end position="417"/>
    </location>
</feature>
<dbReference type="FunFam" id="3.30.470.20:FF:000002">
    <property type="entry name" value="Succinate--CoA ligase [ADP-forming] subunit beta"/>
    <property type="match status" value="1"/>
</dbReference>
<evidence type="ECO:0000259" key="9">
    <source>
        <dbReference type="Pfam" id="PF08442"/>
    </source>
</evidence>
<evidence type="ECO:0000259" key="8">
    <source>
        <dbReference type="Pfam" id="PF00549"/>
    </source>
</evidence>
<keyword evidence="2 7" id="KW-0816">Tricarboxylic acid cycle</keyword>
<dbReference type="OrthoDB" id="1552at2759"/>
<dbReference type="SUPFAM" id="SSF52210">
    <property type="entry name" value="Succinyl-CoA synthetase domains"/>
    <property type="match status" value="1"/>
</dbReference>
<keyword evidence="6 7" id="KW-0460">Magnesium</keyword>
<comment type="subcellular location">
    <subcellularLocation>
        <location evidence="7">Mitochondrion</location>
    </subcellularLocation>
</comment>
<dbReference type="GO" id="GO:0006104">
    <property type="term" value="P:succinyl-CoA metabolic process"/>
    <property type="evidence" value="ECO:0007669"/>
    <property type="project" value="TreeGrafter"/>
</dbReference>
<feature type="binding site" evidence="7">
    <location>
        <position position="248"/>
    </location>
    <ligand>
        <name>Mg(2+)</name>
        <dbReference type="ChEBI" id="CHEBI:18420"/>
    </ligand>
</feature>
<dbReference type="Pfam" id="PF00549">
    <property type="entry name" value="Ligase_CoA"/>
    <property type="match status" value="1"/>
</dbReference>
<dbReference type="Pfam" id="PF08442">
    <property type="entry name" value="ATP-grasp_2"/>
    <property type="match status" value="1"/>
</dbReference>
<comment type="cofactor">
    <cofactor evidence="7">
        <name>Mg(2+)</name>
        <dbReference type="ChEBI" id="CHEBI:18420"/>
    </cofactor>
    <text evidence="7">Binds 1 Mg(2+) ion per subunit.</text>
</comment>
<comment type="catalytic activity">
    <reaction evidence="7">
        <text>succinate + ATP + CoA = succinyl-CoA + ADP + phosphate</text>
        <dbReference type="Rhea" id="RHEA:17661"/>
        <dbReference type="ChEBI" id="CHEBI:30031"/>
        <dbReference type="ChEBI" id="CHEBI:30616"/>
        <dbReference type="ChEBI" id="CHEBI:43474"/>
        <dbReference type="ChEBI" id="CHEBI:57287"/>
        <dbReference type="ChEBI" id="CHEBI:57292"/>
        <dbReference type="ChEBI" id="CHEBI:456216"/>
        <dbReference type="EC" id="6.2.1.5"/>
    </reaction>
</comment>
<dbReference type="OMA" id="KQMIGNR"/>
<evidence type="ECO:0000256" key="4">
    <source>
        <dbReference type="ARBA" id="ARBA00022723"/>
    </source>
</evidence>
<feature type="binding site" evidence="7">
    <location>
        <position position="73"/>
    </location>
    <ligand>
        <name>ATP</name>
        <dbReference type="ChEBI" id="CHEBI:30616"/>
    </ligand>
</feature>
<dbReference type="InterPro" id="IPR016102">
    <property type="entry name" value="Succinyl-CoA_synth-like"/>
</dbReference>
<keyword evidence="7" id="KW-0496">Mitochondrion</keyword>
<feature type="binding site" evidence="7">
    <location>
        <begin position="80"/>
        <end position="82"/>
    </location>
    <ligand>
        <name>ATP</name>
        <dbReference type="ChEBI" id="CHEBI:30616"/>
    </ligand>
</feature>
<dbReference type="PIRSF" id="PIRSF001554">
    <property type="entry name" value="SucCS_beta"/>
    <property type="match status" value="1"/>
</dbReference>
<name>A0A9Q0RF68_ANAIG</name>
<dbReference type="Proteomes" id="UP001149090">
    <property type="component" value="Unassembled WGS sequence"/>
</dbReference>
<feature type="binding site" evidence="7">
    <location>
        <begin position="357"/>
        <end position="359"/>
    </location>
    <ligand>
        <name>substrate</name>
        <note>ligand shared with subunit alpha</note>
    </ligand>
</feature>
<gene>
    <name evidence="10" type="ORF">M0811_05597</name>
</gene>
<sequence length="423" mass="46992">MLSSLKTKRKVLNQNGNQITFPLFKRLFNLHEYQSKMLMQKYGVNTEKFLVANNPLEAEDAFNKLKVPQVTIKAQVHTGGRGKGTFIENNFKGGIRFCKTANETKDCVKNMIGYRLRTKQSGPEGKLCQKVMVSQTKDIKRELYFAILLDRKTQGPMIVVSPKGGVDIEEVAESSPQYIAKFPIDIKTGPTKDQKQEIARFLEFPPHLWNSAMHEIDRLYDLFIKTDSTQVEINPFVEAVDGEIVSLDAKFNFDDSAEFRQKEIFAWKDDSETDPRELAAKKFDLSYVAMDGNIGCMVNGAGLAMATMDIIKLNGQNPANFLDVGGGAEEEQITEAFKIISSDPKVVKAILVNIFGGIMKCDVVAKGIVSAVKILGLKVPLVVRLEGTNVELGKEIFEKSGLPIISANDLGEAAKKACEVVRK</sequence>
<dbReference type="EMBL" id="JAPDFW010000056">
    <property type="protein sequence ID" value="KAJ5077907.1"/>
    <property type="molecule type" value="Genomic_DNA"/>
</dbReference>
<feature type="binding site" evidence="7">
    <location>
        <position position="142"/>
    </location>
    <ligand>
        <name>ATP</name>
        <dbReference type="ChEBI" id="CHEBI:30616"/>
    </ligand>
</feature>
<evidence type="ECO:0000313" key="11">
    <source>
        <dbReference type="Proteomes" id="UP001149090"/>
    </source>
</evidence>